<dbReference type="Proteomes" id="UP000612282">
    <property type="component" value="Unassembled WGS sequence"/>
</dbReference>
<dbReference type="EMBL" id="BOMG01000097">
    <property type="protein sequence ID" value="GID59400.1"/>
    <property type="molecule type" value="Genomic_DNA"/>
</dbReference>
<accession>A0ABQ3XLX5</accession>
<reference evidence="1 2" key="1">
    <citation type="submission" date="2021-01" db="EMBL/GenBank/DDBJ databases">
        <title>Whole genome shotgun sequence of Actinoplanes couchii NBRC 106145.</title>
        <authorList>
            <person name="Komaki H."/>
            <person name="Tamura T."/>
        </authorList>
    </citation>
    <scope>NUCLEOTIDE SEQUENCE [LARGE SCALE GENOMIC DNA]</scope>
    <source>
        <strain evidence="1 2">NBRC 106145</strain>
    </source>
</reference>
<proteinExistence type="predicted"/>
<comment type="caution">
    <text evidence="1">The sequence shown here is derived from an EMBL/GenBank/DDBJ whole genome shotgun (WGS) entry which is preliminary data.</text>
</comment>
<organism evidence="1 2">
    <name type="scientific">Actinoplanes couchii</name>
    <dbReference type="NCBI Taxonomy" id="403638"/>
    <lineage>
        <taxon>Bacteria</taxon>
        <taxon>Bacillati</taxon>
        <taxon>Actinomycetota</taxon>
        <taxon>Actinomycetes</taxon>
        <taxon>Micromonosporales</taxon>
        <taxon>Micromonosporaceae</taxon>
        <taxon>Actinoplanes</taxon>
    </lineage>
</organism>
<protein>
    <submittedName>
        <fullName evidence="1">Uncharacterized protein</fullName>
    </submittedName>
</protein>
<evidence type="ECO:0000313" key="1">
    <source>
        <dbReference type="EMBL" id="GID59400.1"/>
    </source>
</evidence>
<keyword evidence="2" id="KW-1185">Reference proteome</keyword>
<dbReference type="RefSeq" id="WP_203805474.1">
    <property type="nucleotide sequence ID" value="NZ_BAAAQE010000112.1"/>
</dbReference>
<name>A0ABQ3XLX5_9ACTN</name>
<evidence type="ECO:0000313" key="2">
    <source>
        <dbReference type="Proteomes" id="UP000612282"/>
    </source>
</evidence>
<sequence>MADIQFPNTLFGPGAFVAEVLDNNSTPAEVLEASLPFQVKTSWRVDPLTALHFGGDWQVSVYVEAIGPGPEQLIGTVTVPLDGGQTYTAIVEVPANTLPDAPAPPASGVYKLVTVLTHRNFNRISNVSAVAEGPLVRIG</sequence>
<gene>
    <name evidence="1" type="ORF">Aco03nite_078040</name>
</gene>